<accession>A0A9N8RB87</accession>
<proteinExistence type="predicted"/>
<evidence type="ECO:0000313" key="2">
    <source>
        <dbReference type="EMBL" id="CAG1977266.1"/>
    </source>
</evidence>
<name>A0A9N8RB87_GIBZA</name>
<dbReference type="Proteomes" id="UP000746612">
    <property type="component" value="Unassembled WGS sequence"/>
</dbReference>
<evidence type="ECO:0000259" key="1">
    <source>
        <dbReference type="Pfam" id="PF20183"/>
    </source>
</evidence>
<gene>
    <name evidence="2" type="ORF">MDCFG202_LOCUS143071</name>
</gene>
<protein>
    <recommendedName>
        <fullName evidence="1">DUF6546 domain-containing protein</fullName>
    </recommendedName>
</protein>
<comment type="caution">
    <text evidence="2">The sequence shown here is derived from an EMBL/GenBank/DDBJ whole genome shotgun (WGS) entry which is preliminary data.</text>
</comment>
<dbReference type="Pfam" id="PF20183">
    <property type="entry name" value="DUF6546"/>
    <property type="match status" value="1"/>
</dbReference>
<dbReference type="AlphaFoldDB" id="A0A9N8RB87"/>
<evidence type="ECO:0000313" key="3">
    <source>
        <dbReference type="Proteomes" id="UP000746612"/>
    </source>
</evidence>
<dbReference type="EMBL" id="CAJPIJ010000104">
    <property type="protein sequence ID" value="CAG1977266.1"/>
    <property type="molecule type" value="Genomic_DNA"/>
</dbReference>
<dbReference type="InterPro" id="IPR046676">
    <property type="entry name" value="DUF6546"/>
</dbReference>
<reference evidence="2" key="1">
    <citation type="submission" date="2021-03" db="EMBL/GenBank/DDBJ databases">
        <authorList>
            <person name="Alouane T."/>
            <person name="Langin T."/>
            <person name="Bonhomme L."/>
        </authorList>
    </citation>
    <scope>NUCLEOTIDE SEQUENCE</scope>
    <source>
        <strain evidence="2">MDC_Fg202</strain>
    </source>
</reference>
<organism evidence="2 3">
    <name type="scientific">Gibberella zeae</name>
    <name type="common">Wheat head blight fungus</name>
    <name type="synonym">Fusarium graminearum</name>
    <dbReference type="NCBI Taxonomy" id="5518"/>
    <lineage>
        <taxon>Eukaryota</taxon>
        <taxon>Fungi</taxon>
        <taxon>Dikarya</taxon>
        <taxon>Ascomycota</taxon>
        <taxon>Pezizomycotina</taxon>
        <taxon>Sordariomycetes</taxon>
        <taxon>Hypocreomycetidae</taxon>
        <taxon>Hypocreales</taxon>
        <taxon>Nectriaceae</taxon>
        <taxon>Fusarium</taxon>
    </lineage>
</organism>
<feature type="domain" description="DUF6546" evidence="1">
    <location>
        <begin position="209"/>
        <end position="422"/>
    </location>
</feature>
<sequence length="430" mass="49458">MFDLDTLAAYTKSRNHLVKHVVLELNLDRYTWTPTPSEGCFLKTAQTLFKILSTWDGHGITLEFAILSHEEVYFTYSEDHSIYAIPRQPRAQSTFAQYKQYFELPQEMLFGGYLADSEAAWHRKVSLLVGRRSLGFLFSQFKYTQLQVVNCISKLLIRRRYFPNIAPISLARIMDALPCLESVHIERWCFGAPEKDAIYDMGFPNYLRVPRSCKNISFYEEDDTDYHRRVMKRSELAPNASLANSLGKEAHHLENIAVSFSFDAVSFFTPRWGHDFESLFTRCDAYDFKELKTLALTSPTMVSEDYGVIDHFLCTAAKSAERMPKLETLELWYFSSPSSMPPHPTPSCAGIFTYQRLDRYSSCISLKSTQTFKISGETRERWKGVVDVEGAEFSVEHLDLDPDQLTSIGKLYPYLALRGRILNGITWTEA</sequence>